<feature type="region of interest" description="Disordered" evidence="1">
    <location>
        <begin position="46"/>
        <end position="77"/>
    </location>
</feature>
<dbReference type="GO" id="GO:0030246">
    <property type="term" value="F:carbohydrate binding"/>
    <property type="evidence" value="ECO:0007669"/>
    <property type="project" value="InterPro"/>
</dbReference>
<dbReference type="InterPro" id="IPR013784">
    <property type="entry name" value="Carb-bd-like_fold"/>
</dbReference>
<dbReference type="SUPFAM" id="SSF52833">
    <property type="entry name" value="Thioredoxin-like"/>
    <property type="match status" value="1"/>
</dbReference>
<dbReference type="PANTHER" id="PTHR42852">
    <property type="entry name" value="THIOL:DISULFIDE INTERCHANGE PROTEIN DSBE"/>
    <property type="match status" value="1"/>
</dbReference>
<evidence type="ECO:0000313" key="3">
    <source>
        <dbReference type="EMBL" id="QDV36742.1"/>
    </source>
</evidence>
<dbReference type="Gene3D" id="3.40.30.10">
    <property type="entry name" value="Glutaredoxin"/>
    <property type="match status" value="1"/>
</dbReference>
<proteinExistence type="predicted"/>
<reference evidence="3 4" key="1">
    <citation type="submission" date="2019-02" db="EMBL/GenBank/DDBJ databases">
        <title>Deep-cultivation of Planctomycetes and their phenomic and genomic characterization uncovers novel biology.</title>
        <authorList>
            <person name="Wiegand S."/>
            <person name="Jogler M."/>
            <person name="Boedeker C."/>
            <person name="Pinto D."/>
            <person name="Vollmers J."/>
            <person name="Rivas-Marin E."/>
            <person name="Kohn T."/>
            <person name="Peeters S.H."/>
            <person name="Heuer A."/>
            <person name="Rast P."/>
            <person name="Oberbeckmann S."/>
            <person name="Bunk B."/>
            <person name="Jeske O."/>
            <person name="Meyerdierks A."/>
            <person name="Storesund J.E."/>
            <person name="Kallscheuer N."/>
            <person name="Luecker S."/>
            <person name="Lage O.M."/>
            <person name="Pohl T."/>
            <person name="Merkel B.J."/>
            <person name="Hornburger P."/>
            <person name="Mueller R.-W."/>
            <person name="Bruemmer F."/>
            <person name="Labrenz M."/>
            <person name="Spormann A.M."/>
            <person name="Op den Camp H."/>
            <person name="Overmann J."/>
            <person name="Amann R."/>
            <person name="Jetten M.S.M."/>
            <person name="Mascher T."/>
            <person name="Medema M.H."/>
            <person name="Devos D.P."/>
            <person name="Kaster A.-K."/>
            <person name="Ovreas L."/>
            <person name="Rohde M."/>
            <person name="Galperin M.Y."/>
            <person name="Jogler C."/>
        </authorList>
    </citation>
    <scope>NUCLEOTIDE SEQUENCE [LARGE SCALE GENOMIC DNA]</scope>
    <source>
        <strain evidence="3 4">ElP</strain>
    </source>
</reference>
<dbReference type="InterPro" id="IPR013766">
    <property type="entry name" value="Thioredoxin_domain"/>
</dbReference>
<dbReference type="RefSeq" id="WP_145273507.1">
    <property type="nucleotide sequence ID" value="NZ_CP036426.1"/>
</dbReference>
<dbReference type="PANTHER" id="PTHR42852:SF13">
    <property type="entry name" value="PROTEIN DIPZ"/>
    <property type="match status" value="1"/>
</dbReference>
<feature type="compositionally biased region" description="Basic and acidic residues" evidence="1">
    <location>
        <begin position="229"/>
        <end position="241"/>
    </location>
</feature>
<feature type="compositionally biased region" description="Low complexity" evidence="1">
    <location>
        <begin position="448"/>
        <end position="457"/>
    </location>
</feature>
<dbReference type="GO" id="GO:0016209">
    <property type="term" value="F:antioxidant activity"/>
    <property type="evidence" value="ECO:0007669"/>
    <property type="project" value="InterPro"/>
</dbReference>
<feature type="compositionally biased region" description="Low complexity" evidence="1">
    <location>
        <begin position="483"/>
        <end position="495"/>
    </location>
</feature>
<dbReference type="PROSITE" id="PS51257">
    <property type="entry name" value="PROKAR_LIPOPROTEIN"/>
    <property type="match status" value="1"/>
</dbReference>
<evidence type="ECO:0000259" key="2">
    <source>
        <dbReference type="PROSITE" id="PS51352"/>
    </source>
</evidence>
<dbReference type="KEGG" id="tpla:ElP_46710"/>
<feature type="compositionally biased region" description="Basic and acidic residues" evidence="1">
    <location>
        <begin position="168"/>
        <end position="180"/>
    </location>
</feature>
<dbReference type="GO" id="GO:0016491">
    <property type="term" value="F:oxidoreductase activity"/>
    <property type="evidence" value="ECO:0007669"/>
    <property type="project" value="InterPro"/>
</dbReference>
<dbReference type="OrthoDB" id="253395at2"/>
<accession>A0A518H7C6</accession>
<dbReference type="InterPro" id="IPR036249">
    <property type="entry name" value="Thioredoxin-like_sf"/>
</dbReference>
<dbReference type="AlphaFoldDB" id="A0A518H7C6"/>
<evidence type="ECO:0000313" key="4">
    <source>
        <dbReference type="Proteomes" id="UP000317835"/>
    </source>
</evidence>
<evidence type="ECO:0000256" key="1">
    <source>
        <dbReference type="SAM" id="MobiDB-lite"/>
    </source>
</evidence>
<dbReference type="Pfam" id="PF13620">
    <property type="entry name" value="CarboxypepD_reg"/>
    <property type="match status" value="1"/>
</dbReference>
<dbReference type="CDD" id="cd02966">
    <property type="entry name" value="TlpA_like_family"/>
    <property type="match status" value="1"/>
</dbReference>
<dbReference type="InterPro" id="IPR050553">
    <property type="entry name" value="Thioredoxin_ResA/DsbE_sf"/>
</dbReference>
<feature type="compositionally biased region" description="Pro residues" evidence="1">
    <location>
        <begin position="195"/>
        <end position="205"/>
    </location>
</feature>
<feature type="region of interest" description="Disordered" evidence="1">
    <location>
        <begin position="167"/>
        <end position="459"/>
    </location>
</feature>
<organism evidence="3 4">
    <name type="scientific">Tautonia plasticadhaerens</name>
    <dbReference type="NCBI Taxonomy" id="2527974"/>
    <lineage>
        <taxon>Bacteria</taxon>
        <taxon>Pseudomonadati</taxon>
        <taxon>Planctomycetota</taxon>
        <taxon>Planctomycetia</taxon>
        <taxon>Isosphaerales</taxon>
        <taxon>Isosphaeraceae</taxon>
        <taxon>Tautonia</taxon>
    </lineage>
</organism>
<feature type="compositionally biased region" description="Low complexity" evidence="1">
    <location>
        <begin position="427"/>
        <end position="440"/>
    </location>
</feature>
<dbReference type="SUPFAM" id="SSF49452">
    <property type="entry name" value="Starch-binding domain-like"/>
    <property type="match status" value="1"/>
</dbReference>
<dbReference type="Pfam" id="PF00578">
    <property type="entry name" value="AhpC-TSA"/>
    <property type="match status" value="1"/>
</dbReference>
<gene>
    <name evidence="3" type="primary">resA_9</name>
    <name evidence="3" type="ORF">ElP_46710</name>
</gene>
<feature type="domain" description="Thioredoxin" evidence="2">
    <location>
        <begin position="560"/>
        <end position="707"/>
    </location>
</feature>
<feature type="region of interest" description="Disordered" evidence="1">
    <location>
        <begin position="472"/>
        <end position="530"/>
    </location>
</feature>
<keyword evidence="4" id="KW-1185">Reference proteome</keyword>
<name>A0A518H7C6_9BACT</name>
<dbReference type="Proteomes" id="UP000317835">
    <property type="component" value="Chromosome"/>
</dbReference>
<feature type="compositionally biased region" description="Low complexity" evidence="1">
    <location>
        <begin position="294"/>
        <end position="305"/>
    </location>
</feature>
<dbReference type="EMBL" id="CP036426">
    <property type="protein sequence ID" value="QDV36742.1"/>
    <property type="molecule type" value="Genomic_DNA"/>
</dbReference>
<dbReference type="InterPro" id="IPR000866">
    <property type="entry name" value="AhpC/TSA"/>
</dbReference>
<protein>
    <submittedName>
        <fullName evidence="3">Thiol-disulfide oxidoreductase ResA</fullName>
    </submittedName>
</protein>
<sequence>MQTRAIGWIITAVLLLSGLTGCRGLPRGGGLGLGRREGPEVRTIAGIGSRPERPAVGGRPPSTISSRVEPPPGGDRPGQIVGKVVDDLGIPVANARVRLAVDGAPAGREVEGTTNRSGEFLLKGLRPGERYTVIAEWDDGREVLLGRSSVSAPADELRIRVASTGLGDRAEATSGTRDDSSGVALFSREGGGLEPVPPQDDPPQAPARAVPMDQDSPDQSRSGWVPSDSVRRASLDTERDAPLPSSPRRSPPRPRPEDDELALDFPASTLGASSSVDPSERGVTSGRFDPSPEIPESSPSERSVPTDPTIRTFGPEPARPSPTPGSTVRYRGQDATLPTVQHFEPESAGDRDEPDPPLLMTDVPPEVESRAEPTAPADPEGRWSTPGSLQLAPASAPPDVHQLVEGPTVAELPDLSVPNPPDPPVASLPGQPDSGTSSPDSDGDPVEIEPVPVSEPEMISKLSIAPLPVLEPEATDAPISGSELPEAAAEAPTPADSRGSFRWSDLPPPDRLVGTDPDGDRMTDDPGEAGGWASGLMRLVGRGRADSADAPVVEPAVSYDAEQARLDDFTLPDLQGRTFRLRDADSEFTLLCFWGTWCDPCLAAMPHLDELQRQFGPDRLRVVSIAYERQGEGGPRAVARTSRRLGLNFPILLAPGDGSCPVAGAMEVRYYPTLILLDREGRVVHRETGATGEKLMRLDRAIASAMDTSIMTITRR</sequence>
<dbReference type="PROSITE" id="PS51352">
    <property type="entry name" value="THIOREDOXIN_2"/>
    <property type="match status" value="1"/>
</dbReference>